<proteinExistence type="predicted"/>
<dbReference type="EMBL" id="BSSQ01000010">
    <property type="protein sequence ID" value="GLX68031.1"/>
    <property type="molecule type" value="Genomic_DNA"/>
</dbReference>
<organism evidence="2 3">
    <name type="scientific">Paenibacillus glycanilyticus</name>
    <dbReference type="NCBI Taxonomy" id="126569"/>
    <lineage>
        <taxon>Bacteria</taxon>
        <taxon>Bacillati</taxon>
        <taxon>Bacillota</taxon>
        <taxon>Bacilli</taxon>
        <taxon>Bacillales</taxon>
        <taxon>Paenibacillaceae</taxon>
        <taxon>Paenibacillus</taxon>
    </lineage>
</organism>
<evidence type="ECO:0000313" key="2">
    <source>
        <dbReference type="EMBL" id="GLX68031.1"/>
    </source>
</evidence>
<comment type="caution">
    <text evidence="2">The sequence shown here is derived from an EMBL/GenBank/DDBJ whole genome shotgun (WGS) entry which is preliminary data.</text>
</comment>
<protein>
    <submittedName>
        <fullName evidence="2">Uncharacterized protein</fullName>
    </submittedName>
</protein>
<keyword evidence="1" id="KW-0812">Transmembrane</keyword>
<keyword evidence="3" id="KW-1185">Reference proteome</keyword>
<dbReference type="RefSeq" id="WP_284238781.1">
    <property type="nucleotide sequence ID" value="NZ_BSSQ01000010.1"/>
</dbReference>
<feature type="transmembrane region" description="Helical" evidence="1">
    <location>
        <begin position="5"/>
        <end position="23"/>
    </location>
</feature>
<sequence length="88" mass="9961">MNSKIFFLIGTLFILCSGVMYSIERFSRQIMFGEIQNGFATHDGSIATDVVTIQLDDNVMVIPFLIIGIALILISFTLIILYHFKNQK</sequence>
<reference evidence="2 3" key="1">
    <citation type="submission" date="2023-03" db="EMBL/GenBank/DDBJ databases">
        <title>Draft genome sequence of the bacteria which degrade cell wall of Tricholomamatutake.</title>
        <authorList>
            <person name="Konishi Y."/>
            <person name="Fukuta Y."/>
            <person name="Shirasaka N."/>
        </authorList>
    </citation>
    <scope>NUCLEOTIDE SEQUENCE [LARGE SCALE GENOMIC DNA]</scope>
    <source>
        <strain evidence="3">mu1</strain>
    </source>
</reference>
<gene>
    <name evidence="2" type="ORF">MU1_23760</name>
</gene>
<keyword evidence="1" id="KW-1133">Transmembrane helix</keyword>
<evidence type="ECO:0000313" key="3">
    <source>
        <dbReference type="Proteomes" id="UP001157114"/>
    </source>
</evidence>
<accession>A0ABQ6GEL8</accession>
<feature type="transmembrane region" description="Helical" evidence="1">
    <location>
        <begin position="61"/>
        <end position="84"/>
    </location>
</feature>
<keyword evidence="1" id="KW-0472">Membrane</keyword>
<evidence type="ECO:0000256" key="1">
    <source>
        <dbReference type="SAM" id="Phobius"/>
    </source>
</evidence>
<name>A0ABQ6GEL8_9BACL</name>
<dbReference type="Proteomes" id="UP001157114">
    <property type="component" value="Unassembled WGS sequence"/>
</dbReference>